<proteinExistence type="predicted"/>
<gene>
    <name evidence="2" type="ORF">ACCUM_4220</name>
</gene>
<protein>
    <submittedName>
        <fullName evidence="2">Uncharacterized protein</fullName>
    </submittedName>
</protein>
<dbReference type="EMBL" id="SWAD01000048">
    <property type="protein sequence ID" value="TMQ76526.1"/>
    <property type="molecule type" value="Genomic_DNA"/>
</dbReference>
<evidence type="ECO:0000313" key="3">
    <source>
        <dbReference type="Proteomes" id="UP000306324"/>
    </source>
</evidence>
<organism evidence="2 3">
    <name type="scientific">Candidatus Accumulibacter phosphatis</name>
    <dbReference type="NCBI Taxonomy" id="327160"/>
    <lineage>
        <taxon>Bacteria</taxon>
        <taxon>Pseudomonadati</taxon>
        <taxon>Pseudomonadota</taxon>
        <taxon>Betaproteobacteria</taxon>
        <taxon>Candidatus Accumulibacter</taxon>
    </lineage>
</organism>
<name>A0A5S4EMF1_9PROT</name>
<feature type="region of interest" description="Disordered" evidence="1">
    <location>
        <begin position="1"/>
        <end position="56"/>
    </location>
</feature>
<sequence>MKDREVIGRHCGGLQLRLPAPPGSNSPSGRTLRQRRKGKARQTTGLTSLSCGANQQ</sequence>
<dbReference type="AlphaFoldDB" id="A0A5S4EMF1"/>
<feature type="compositionally biased region" description="Polar residues" evidence="1">
    <location>
        <begin position="41"/>
        <end position="56"/>
    </location>
</feature>
<dbReference type="Proteomes" id="UP000306324">
    <property type="component" value="Unassembled WGS sequence"/>
</dbReference>
<comment type="caution">
    <text evidence="2">The sequence shown here is derived from an EMBL/GenBank/DDBJ whole genome shotgun (WGS) entry which is preliminary data.</text>
</comment>
<accession>A0A5S4EMF1</accession>
<evidence type="ECO:0000256" key="1">
    <source>
        <dbReference type="SAM" id="MobiDB-lite"/>
    </source>
</evidence>
<keyword evidence="3" id="KW-1185">Reference proteome</keyword>
<evidence type="ECO:0000313" key="2">
    <source>
        <dbReference type="EMBL" id="TMQ76526.1"/>
    </source>
</evidence>
<reference evidence="2 3" key="1">
    <citation type="submission" date="2019-04" db="EMBL/GenBank/DDBJ databases">
        <title>A novel phosphate-accumulating bacterium identified in bioreactor for phosphate removal from wastewater.</title>
        <authorList>
            <person name="Kotlyarov R.Y."/>
            <person name="Beletsky A.V."/>
            <person name="Kallistova A.Y."/>
            <person name="Dorofeev A.G."/>
            <person name="Nikolaev Y.Y."/>
            <person name="Pimenov N.V."/>
            <person name="Ravin N.V."/>
            <person name="Mardanov A.V."/>
        </authorList>
    </citation>
    <scope>NUCLEOTIDE SEQUENCE [LARGE SCALE GENOMIC DNA]</scope>
    <source>
        <strain evidence="2 3">Bin19</strain>
    </source>
</reference>